<sequence>MQDANETVEGPVPTHHLLIAGTGRAGTSFLVRYLSALGLDTGFKPDDKSQAWEANANAGLERLPLVEPNENLPYVLKSPWSGEYIDEILASNRFSFDAIIIPMRDLVEAASSRSILEHRHLHQHIGWMADRLDATWEVFAYTPGGIIYSLNPLDQARLLAIGFHRLVHSAAKAGIPLIFPVFPRMVEDWSYLYETLKPILPDTITAEAAKSVHDQVASMSLVRVGSELGGAEPSQAGEAAGQSIHRYPTTSDIDLIALRRELTRVRQERQAAAEDVARLSNDVARLSAQCNTIEAEAKRLEIELEAAQKYEEENAIILGRLGNLLNSKSWRLTAPLRKLVDTVRPKRRI</sequence>
<evidence type="ECO:0000313" key="3">
    <source>
        <dbReference type="Proteomes" id="UP000199205"/>
    </source>
</evidence>
<dbReference type="OrthoDB" id="5196487at2"/>
<dbReference type="Proteomes" id="UP000199205">
    <property type="component" value="Unassembled WGS sequence"/>
</dbReference>
<protein>
    <recommendedName>
        <fullName evidence="4">Sulfotransferase family protein</fullName>
    </recommendedName>
</protein>
<dbReference type="InterPro" id="IPR027417">
    <property type="entry name" value="P-loop_NTPase"/>
</dbReference>
<feature type="coiled-coil region" evidence="1">
    <location>
        <begin position="255"/>
        <end position="313"/>
    </location>
</feature>
<dbReference type="EMBL" id="FMAF01000036">
    <property type="protein sequence ID" value="SCB51046.1"/>
    <property type="molecule type" value="Genomic_DNA"/>
</dbReference>
<accession>A0A1C3XG25</accession>
<name>A0A1C3XG25_9HYPH</name>
<dbReference type="RefSeq" id="WP_092576890.1">
    <property type="nucleotide sequence ID" value="NZ_FMAF01000036.1"/>
</dbReference>
<gene>
    <name evidence="2" type="ORF">GA0061101_13635</name>
</gene>
<evidence type="ECO:0000313" key="2">
    <source>
        <dbReference type="EMBL" id="SCB51046.1"/>
    </source>
</evidence>
<reference evidence="2 3" key="1">
    <citation type="submission" date="2016-08" db="EMBL/GenBank/DDBJ databases">
        <authorList>
            <person name="Seilhamer J.J."/>
        </authorList>
    </citation>
    <scope>NUCLEOTIDE SEQUENCE [LARGE SCALE GENOMIC DNA]</scope>
    <source>
        <strain evidence="2 3">P1-7</strain>
    </source>
</reference>
<dbReference type="AlphaFoldDB" id="A0A1C3XG25"/>
<evidence type="ECO:0008006" key="4">
    <source>
        <dbReference type="Google" id="ProtNLM"/>
    </source>
</evidence>
<proteinExistence type="predicted"/>
<keyword evidence="1" id="KW-0175">Coiled coil</keyword>
<evidence type="ECO:0000256" key="1">
    <source>
        <dbReference type="SAM" id="Coils"/>
    </source>
</evidence>
<organism evidence="2 3">
    <name type="scientific">Rhizobium lusitanum</name>
    <dbReference type="NCBI Taxonomy" id="293958"/>
    <lineage>
        <taxon>Bacteria</taxon>
        <taxon>Pseudomonadati</taxon>
        <taxon>Pseudomonadota</taxon>
        <taxon>Alphaproteobacteria</taxon>
        <taxon>Hyphomicrobiales</taxon>
        <taxon>Rhizobiaceae</taxon>
        <taxon>Rhizobium/Agrobacterium group</taxon>
        <taxon>Rhizobium</taxon>
    </lineage>
</organism>
<dbReference type="SUPFAM" id="SSF52540">
    <property type="entry name" value="P-loop containing nucleoside triphosphate hydrolases"/>
    <property type="match status" value="1"/>
</dbReference>